<evidence type="ECO:0000256" key="8">
    <source>
        <dbReference type="ARBA" id="ARBA00023237"/>
    </source>
</evidence>
<keyword evidence="5" id="KW-0812">Transmembrane</keyword>
<dbReference type="PANTHER" id="PTHR35093">
    <property type="entry name" value="OUTER MEMBRANE PROTEIN NMB0088-RELATED"/>
    <property type="match status" value="1"/>
</dbReference>
<evidence type="ECO:0000256" key="3">
    <source>
        <dbReference type="ARBA" id="ARBA00008163"/>
    </source>
</evidence>
<dbReference type="EMBL" id="JBHULS010000001">
    <property type="protein sequence ID" value="MFD2550230.1"/>
    <property type="molecule type" value="Genomic_DNA"/>
</dbReference>
<sequence>MKKILLFALASTLLHQVQAQGISDALRYSEDNIQGSARYRGLSGAFGALGGDISAISINPAGSAVFNDGMISFSLAHMKTKNETTYFEGSANTSDTNFDINQTGAAFVFQNNNPNSAWKKFTLAASYDKINDYENDWFAYGTNPNTSIADYFLNYANGLRLDEISAFPGESFSEAYREIGSFYSYGHQQAFLGYESYILNPLTADDANTVYTSAIAPGRFYQEYTYASRGFNGKFTFNVGAQVGEKLFLGINLNSHVINYERSTFLYEANNNVGSVVNTVRFQNNLFTNGSGFSFQLGAIYRVTPSLRAGFSYNSPTWITLEEESSQSISTLRQENGGNVNQIVNPFITNIFPTYKLRSPGKYTGSVAYVFGNKGLISFDYSIRDFSNTKLKPGSDPFFSRENKRIENLLSTAATYKIGGEYKLQRFSFRAGYRFEESPYKNNKVVGDLSGYSAGIGYNFGNYTKLDITYDQTNQTNKNQLYTVGLTDSASVDSKVGIITATLSFSL</sequence>
<evidence type="ECO:0000313" key="10">
    <source>
        <dbReference type="EMBL" id="MFD2550230.1"/>
    </source>
</evidence>
<protein>
    <submittedName>
        <fullName evidence="10">OmpP1/FadL family transporter</fullName>
    </submittedName>
</protein>
<dbReference type="Pfam" id="PF03687">
    <property type="entry name" value="UPF0164"/>
    <property type="match status" value="1"/>
</dbReference>
<comment type="similarity">
    <text evidence="3">Belongs to the OmpP1/FadL family.</text>
</comment>
<dbReference type="PANTHER" id="PTHR35093:SF8">
    <property type="entry name" value="OUTER MEMBRANE PROTEIN NMB0088-RELATED"/>
    <property type="match status" value="1"/>
</dbReference>
<evidence type="ECO:0000256" key="6">
    <source>
        <dbReference type="ARBA" id="ARBA00022729"/>
    </source>
</evidence>
<gene>
    <name evidence="10" type="ORF">ACFSQP_00240</name>
</gene>
<evidence type="ECO:0000256" key="4">
    <source>
        <dbReference type="ARBA" id="ARBA00022452"/>
    </source>
</evidence>
<evidence type="ECO:0000256" key="1">
    <source>
        <dbReference type="ARBA" id="ARBA00004571"/>
    </source>
</evidence>
<comment type="similarity">
    <text evidence="2">Belongs to the UPF0164 family.</text>
</comment>
<comment type="caution">
    <text evidence="10">The sequence shown here is derived from an EMBL/GenBank/DDBJ whole genome shotgun (WGS) entry which is preliminary data.</text>
</comment>
<keyword evidence="8" id="KW-0998">Cell outer membrane</keyword>
<feature type="chain" id="PRO_5046008670" evidence="9">
    <location>
        <begin position="20"/>
        <end position="507"/>
    </location>
</feature>
<proteinExistence type="inferred from homology"/>
<evidence type="ECO:0000256" key="7">
    <source>
        <dbReference type="ARBA" id="ARBA00023136"/>
    </source>
</evidence>
<comment type="subcellular location">
    <subcellularLocation>
        <location evidence="1">Cell outer membrane</location>
        <topology evidence="1">Multi-pass membrane protein</topology>
    </subcellularLocation>
</comment>
<evidence type="ECO:0000256" key="9">
    <source>
        <dbReference type="SAM" id="SignalP"/>
    </source>
</evidence>
<evidence type="ECO:0000256" key="5">
    <source>
        <dbReference type="ARBA" id="ARBA00022692"/>
    </source>
</evidence>
<dbReference type="InterPro" id="IPR005362">
    <property type="entry name" value="UPF0164"/>
</dbReference>
<keyword evidence="6 9" id="KW-0732">Signal</keyword>
<name>A0ABW5KPA8_9FLAO</name>
<dbReference type="InterPro" id="IPR005017">
    <property type="entry name" value="OMPP1/FadL/TodX"/>
</dbReference>
<accession>A0ABW5KPA8</accession>
<keyword evidence="4" id="KW-1134">Transmembrane beta strand</keyword>
<dbReference type="Proteomes" id="UP001597472">
    <property type="component" value="Unassembled WGS sequence"/>
</dbReference>
<keyword evidence="7" id="KW-0472">Membrane</keyword>
<evidence type="ECO:0000256" key="2">
    <source>
        <dbReference type="ARBA" id="ARBA00005846"/>
    </source>
</evidence>
<reference evidence="11" key="1">
    <citation type="journal article" date="2019" name="Int. J. Syst. Evol. Microbiol.">
        <title>The Global Catalogue of Microorganisms (GCM) 10K type strain sequencing project: providing services to taxonomists for standard genome sequencing and annotation.</title>
        <authorList>
            <consortium name="The Broad Institute Genomics Platform"/>
            <consortium name="The Broad Institute Genome Sequencing Center for Infectious Disease"/>
            <person name="Wu L."/>
            <person name="Ma J."/>
        </authorList>
    </citation>
    <scope>NUCLEOTIDE SEQUENCE [LARGE SCALE GENOMIC DNA]</scope>
    <source>
        <strain evidence="11">KCTC 42587</strain>
    </source>
</reference>
<dbReference type="Pfam" id="PF03349">
    <property type="entry name" value="Toluene_X"/>
    <property type="match status" value="1"/>
</dbReference>
<dbReference type="RefSeq" id="WP_376890919.1">
    <property type="nucleotide sequence ID" value="NZ_JBHULS010000001.1"/>
</dbReference>
<keyword evidence="11" id="KW-1185">Reference proteome</keyword>
<dbReference type="SUPFAM" id="SSF56935">
    <property type="entry name" value="Porins"/>
    <property type="match status" value="1"/>
</dbReference>
<evidence type="ECO:0000313" key="11">
    <source>
        <dbReference type="Proteomes" id="UP001597472"/>
    </source>
</evidence>
<dbReference type="Gene3D" id="2.40.160.60">
    <property type="entry name" value="Outer membrane protein transport protein (OMPP1/FadL/TodX)"/>
    <property type="match status" value="1"/>
</dbReference>
<feature type="signal peptide" evidence="9">
    <location>
        <begin position="1"/>
        <end position="19"/>
    </location>
</feature>
<organism evidence="10 11">
    <name type="scientific">Bizionia sediminis</name>
    <dbReference type="NCBI Taxonomy" id="1737064"/>
    <lineage>
        <taxon>Bacteria</taxon>
        <taxon>Pseudomonadati</taxon>
        <taxon>Bacteroidota</taxon>
        <taxon>Flavobacteriia</taxon>
        <taxon>Flavobacteriales</taxon>
        <taxon>Flavobacteriaceae</taxon>
        <taxon>Bizionia</taxon>
    </lineage>
</organism>